<reference evidence="4 5" key="1">
    <citation type="submission" date="2020-03" db="EMBL/GenBank/DDBJ databases">
        <title>Whole genome shotgun sequence of Phytohabitans houttuyneae NBRC 108639.</title>
        <authorList>
            <person name="Komaki H."/>
            <person name="Tamura T."/>
        </authorList>
    </citation>
    <scope>NUCLEOTIDE SEQUENCE [LARGE SCALE GENOMIC DNA]</scope>
    <source>
        <strain evidence="4 5">NBRC 108639</strain>
    </source>
</reference>
<dbReference type="InterPro" id="IPR002068">
    <property type="entry name" value="A-crystallin/Hsp20_dom"/>
</dbReference>
<evidence type="ECO:0000256" key="2">
    <source>
        <dbReference type="RuleBase" id="RU003616"/>
    </source>
</evidence>
<dbReference type="RefSeq" id="WP_173061186.1">
    <property type="nucleotide sequence ID" value="NZ_BAABGO010000031.1"/>
</dbReference>
<evidence type="ECO:0000313" key="5">
    <source>
        <dbReference type="Proteomes" id="UP000482800"/>
    </source>
</evidence>
<dbReference type="CDD" id="cd06464">
    <property type="entry name" value="ACD_sHsps-like"/>
    <property type="match status" value="1"/>
</dbReference>
<sequence>MVATLDHLLLPLERALRTATGHDIAIEEYTEPDRYVVRAELPGVNPARDLTVSVYDGELKIDVERVDWRHHRGSEFRYGTFSRTVQLPRRADEETLTATYERGVLQVSVKVLPQPPISRCVAVAAADG</sequence>
<dbReference type="Proteomes" id="UP000482800">
    <property type="component" value="Unassembled WGS sequence"/>
</dbReference>
<comment type="caution">
    <text evidence="4">The sequence shown here is derived from an EMBL/GenBank/DDBJ whole genome shotgun (WGS) entry which is preliminary data.</text>
</comment>
<dbReference type="Pfam" id="PF00011">
    <property type="entry name" value="HSP20"/>
    <property type="match status" value="1"/>
</dbReference>
<feature type="domain" description="SHSP" evidence="3">
    <location>
        <begin position="17"/>
        <end position="126"/>
    </location>
</feature>
<accession>A0A6V8KGZ6</accession>
<comment type="similarity">
    <text evidence="1 2">Belongs to the small heat shock protein (HSP20) family.</text>
</comment>
<keyword evidence="5" id="KW-1185">Reference proteome</keyword>
<dbReference type="PROSITE" id="PS01031">
    <property type="entry name" value="SHSP"/>
    <property type="match status" value="1"/>
</dbReference>
<dbReference type="InterPro" id="IPR031107">
    <property type="entry name" value="Small_HSP"/>
</dbReference>
<evidence type="ECO:0000256" key="1">
    <source>
        <dbReference type="PROSITE-ProRule" id="PRU00285"/>
    </source>
</evidence>
<proteinExistence type="inferred from homology"/>
<evidence type="ECO:0000259" key="3">
    <source>
        <dbReference type="PROSITE" id="PS01031"/>
    </source>
</evidence>
<dbReference type="SUPFAM" id="SSF49764">
    <property type="entry name" value="HSP20-like chaperones"/>
    <property type="match status" value="1"/>
</dbReference>
<gene>
    <name evidence="4" type="ORF">Phou_058480</name>
</gene>
<evidence type="ECO:0000313" key="4">
    <source>
        <dbReference type="EMBL" id="GFJ81668.1"/>
    </source>
</evidence>
<organism evidence="4 5">
    <name type="scientific">Phytohabitans houttuyneae</name>
    <dbReference type="NCBI Taxonomy" id="1076126"/>
    <lineage>
        <taxon>Bacteria</taxon>
        <taxon>Bacillati</taxon>
        <taxon>Actinomycetota</taxon>
        <taxon>Actinomycetes</taxon>
        <taxon>Micromonosporales</taxon>
        <taxon>Micromonosporaceae</taxon>
    </lineage>
</organism>
<dbReference type="EMBL" id="BLPF01000002">
    <property type="protein sequence ID" value="GFJ81668.1"/>
    <property type="molecule type" value="Genomic_DNA"/>
</dbReference>
<dbReference type="InterPro" id="IPR008978">
    <property type="entry name" value="HSP20-like_chaperone"/>
</dbReference>
<dbReference type="Gene3D" id="2.60.40.790">
    <property type="match status" value="1"/>
</dbReference>
<name>A0A6V8KGZ6_9ACTN</name>
<protein>
    <recommendedName>
        <fullName evidence="3">SHSP domain-containing protein</fullName>
    </recommendedName>
</protein>
<dbReference type="PANTHER" id="PTHR11527">
    <property type="entry name" value="HEAT-SHOCK PROTEIN 20 FAMILY MEMBER"/>
    <property type="match status" value="1"/>
</dbReference>
<reference evidence="4 5" key="2">
    <citation type="submission" date="2020-03" db="EMBL/GenBank/DDBJ databases">
        <authorList>
            <person name="Ichikawa N."/>
            <person name="Kimura A."/>
            <person name="Kitahashi Y."/>
            <person name="Uohara A."/>
        </authorList>
    </citation>
    <scope>NUCLEOTIDE SEQUENCE [LARGE SCALE GENOMIC DNA]</scope>
    <source>
        <strain evidence="4 5">NBRC 108639</strain>
    </source>
</reference>
<dbReference type="AlphaFoldDB" id="A0A6V8KGZ6"/>